<proteinExistence type="predicted"/>
<keyword evidence="2" id="KW-1185">Reference proteome</keyword>
<dbReference type="InterPro" id="IPR009562">
    <property type="entry name" value="DUF1178"/>
</dbReference>
<gene>
    <name evidence="1" type="ORF">GGR91_001540</name>
</gene>
<accession>A0A840B1Y0</accession>
<dbReference type="PIRSF" id="PIRSF032131">
    <property type="entry name" value="UCP032131"/>
    <property type="match status" value="1"/>
</dbReference>
<dbReference type="EMBL" id="JACIEA010000002">
    <property type="protein sequence ID" value="MBB3943282.1"/>
    <property type="molecule type" value="Genomic_DNA"/>
</dbReference>
<evidence type="ECO:0000313" key="2">
    <source>
        <dbReference type="Proteomes" id="UP000581447"/>
    </source>
</evidence>
<evidence type="ECO:0000313" key="1">
    <source>
        <dbReference type="EMBL" id="MBB3943282.1"/>
    </source>
</evidence>
<comment type="caution">
    <text evidence="1">The sequence shown here is derived from an EMBL/GenBank/DDBJ whole genome shotgun (WGS) entry which is preliminary data.</text>
</comment>
<organism evidence="1 2">
    <name type="scientific">Sphingorhabdus rigui</name>
    <dbReference type="NCBI Taxonomy" id="1282858"/>
    <lineage>
        <taxon>Bacteria</taxon>
        <taxon>Pseudomonadati</taxon>
        <taxon>Pseudomonadota</taxon>
        <taxon>Alphaproteobacteria</taxon>
        <taxon>Sphingomonadales</taxon>
        <taxon>Sphingomonadaceae</taxon>
        <taxon>Sphingorhabdus</taxon>
    </lineage>
</organism>
<protein>
    <recommendedName>
        <fullName evidence="3">DUF1178 family protein</fullName>
    </recommendedName>
</protein>
<dbReference type="Pfam" id="PF06676">
    <property type="entry name" value="DUF1178"/>
    <property type="match status" value="1"/>
</dbReference>
<sequence length="163" mass="17381">MIAFDLNCSNGHRFEGWFASSEDYSKQQTSGLLACPVCNDMAVQKALSVPHVPKKGNQRSVPVPIADVAAPTAAAAEPVKTDALPPAVVEFVQKLAVAQTEMLKQSQWVGGQFAETARAIHYGEEADRIIHGETSADEAKALMEEGVQVAPLLFPVVPPSAKN</sequence>
<name>A0A840B1Y0_9SPHN</name>
<reference evidence="1 2" key="1">
    <citation type="submission" date="2020-08" db="EMBL/GenBank/DDBJ databases">
        <title>Genomic Encyclopedia of Type Strains, Phase IV (KMG-IV): sequencing the most valuable type-strain genomes for metagenomic binning, comparative biology and taxonomic classification.</title>
        <authorList>
            <person name="Goeker M."/>
        </authorList>
    </citation>
    <scope>NUCLEOTIDE SEQUENCE [LARGE SCALE GENOMIC DNA]</scope>
    <source>
        <strain evidence="1 2">DSM 29050</strain>
    </source>
</reference>
<dbReference type="RefSeq" id="WP_183941616.1">
    <property type="nucleotide sequence ID" value="NZ_BAABBG010000005.1"/>
</dbReference>
<evidence type="ECO:0008006" key="3">
    <source>
        <dbReference type="Google" id="ProtNLM"/>
    </source>
</evidence>
<dbReference type="Proteomes" id="UP000581447">
    <property type="component" value="Unassembled WGS sequence"/>
</dbReference>
<dbReference type="AlphaFoldDB" id="A0A840B1Y0"/>